<keyword evidence="7 11" id="KW-0418">Kinase</keyword>
<evidence type="ECO:0000256" key="8">
    <source>
        <dbReference type="ARBA" id="ARBA00022840"/>
    </source>
</evidence>
<sequence length="237" mass="25898">MTLFVAIEGADGAGKATAATNVREALARRGISAVVISFPRYGQTSGGFAIGQFLAGQFPVTVTPKAAAVLYALDRLESVSFVSQAAQDHEVVIFDRYIASNMVYQASKVPASEALALMSWIYQLEINTFGVEKPNVSFYLNTSLEFARKLMALKGQRSYTDKQYDAHEADEKLQLAVRQNYDLVTKSGLAGPWHVVEAASGCVLRSPSDIASEITDHVLEQLRLNKDENRRSTTSRA</sequence>
<evidence type="ECO:0000259" key="12">
    <source>
        <dbReference type="Pfam" id="PF02223"/>
    </source>
</evidence>
<dbReference type="EC" id="2.7.4.9" evidence="2 11"/>
<evidence type="ECO:0000313" key="14">
    <source>
        <dbReference type="Proteomes" id="UP001596104"/>
    </source>
</evidence>
<protein>
    <recommendedName>
        <fullName evidence="3 11">Thymidylate kinase</fullName>
        <ecNumber evidence="2 11">2.7.4.9</ecNumber>
    </recommendedName>
    <alternativeName>
        <fullName evidence="9 11">dTMP kinase</fullName>
    </alternativeName>
</protein>
<comment type="caution">
    <text evidence="11">Lacks conserved residue(s) required for the propagation of feature annotation.</text>
</comment>
<dbReference type="InterPro" id="IPR018094">
    <property type="entry name" value="Thymidylate_kinase"/>
</dbReference>
<comment type="similarity">
    <text evidence="1 11">Belongs to the thymidylate kinase family.</text>
</comment>
<comment type="function">
    <text evidence="11">Phosphorylation of dTMP to form dTDP in both de novo and salvage pathways of dTTP synthesis.</text>
</comment>
<evidence type="ECO:0000256" key="2">
    <source>
        <dbReference type="ARBA" id="ARBA00012980"/>
    </source>
</evidence>
<dbReference type="InterPro" id="IPR027417">
    <property type="entry name" value="P-loop_NTPase"/>
</dbReference>
<dbReference type="Gene3D" id="3.40.50.300">
    <property type="entry name" value="P-loop containing nucleotide triphosphate hydrolases"/>
    <property type="match status" value="1"/>
</dbReference>
<keyword evidence="6 11" id="KW-0547">Nucleotide-binding</keyword>
<evidence type="ECO:0000256" key="5">
    <source>
        <dbReference type="ARBA" id="ARBA00022727"/>
    </source>
</evidence>
<dbReference type="CDD" id="cd01672">
    <property type="entry name" value="TMPK"/>
    <property type="match status" value="1"/>
</dbReference>
<evidence type="ECO:0000256" key="4">
    <source>
        <dbReference type="ARBA" id="ARBA00022679"/>
    </source>
</evidence>
<dbReference type="PANTHER" id="PTHR10344">
    <property type="entry name" value="THYMIDYLATE KINASE"/>
    <property type="match status" value="1"/>
</dbReference>
<evidence type="ECO:0000256" key="1">
    <source>
        <dbReference type="ARBA" id="ARBA00009776"/>
    </source>
</evidence>
<evidence type="ECO:0000256" key="9">
    <source>
        <dbReference type="ARBA" id="ARBA00029962"/>
    </source>
</evidence>
<reference evidence="14" key="1">
    <citation type="journal article" date="2019" name="Int. J. Syst. Evol. Microbiol.">
        <title>The Global Catalogue of Microorganisms (GCM) 10K type strain sequencing project: providing services to taxonomists for standard genome sequencing and annotation.</title>
        <authorList>
            <consortium name="The Broad Institute Genomics Platform"/>
            <consortium name="The Broad Institute Genome Sequencing Center for Infectious Disease"/>
            <person name="Wu L."/>
            <person name="Ma J."/>
        </authorList>
    </citation>
    <scope>NUCLEOTIDE SEQUENCE [LARGE SCALE GENOMIC DNA]</scope>
    <source>
        <strain evidence="14">CGMCC 1.16326</strain>
    </source>
</reference>
<gene>
    <name evidence="11" type="primary">tmk</name>
    <name evidence="13" type="ORF">ACFPPC_29735</name>
</gene>
<feature type="domain" description="Thymidylate kinase-like" evidence="12">
    <location>
        <begin position="7"/>
        <end position="185"/>
    </location>
</feature>
<evidence type="ECO:0000256" key="3">
    <source>
        <dbReference type="ARBA" id="ARBA00017144"/>
    </source>
</evidence>
<name>A0ABW0HIG5_9HYPH</name>
<keyword evidence="5 11" id="KW-0545">Nucleotide biosynthesis</keyword>
<accession>A0ABW0HIG5</accession>
<dbReference type="EMBL" id="JBHSLV010000078">
    <property type="protein sequence ID" value="MFC5396836.1"/>
    <property type="molecule type" value="Genomic_DNA"/>
</dbReference>
<dbReference type="SUPFAM" id="SSF52540">
    <property type="entry name" value="P-loop containing nucleoside triphosphate hydrolases"/>
    <property type="match status" value="1"/>
</dbReference>
<keyword evidence="8 11" id="KW-0067">ATP-binding</keyword>
<dbReference type="RefSeq" id="WP_377013588.1">
    <property type="nucleotide sequence ID" value="NZ_JBHSLV010000078.1"/>
</dbReference>
<keyword evidence="4 11" id="KW-0808">Transferase</keyword>
<evidence type="ECO:0000256" key="11">
    <source>
        <dbReference type="HAMAP-Rule" id="MF_00165"/>
    </source>
</evidence>
<proteinExistence type="inferred from homology"/>
<evidence type="ECO:0000256" key="6">
    <source>
        <dbReference type="ARBA" id="ARBA00022741"/>
    </source>
</evidence>
<dbReference type="Pfam" id="PF02223">
    <property type="entry name" value="Thymidylate_kin"/>
    <property type="match status" value="1"/>
</dbReference>
<evidence type="ECO:0000313" key="13">
    <source>
        <dbReference type="EMBL" id="MFC5396836.1"/>
    </source>
</evidence>
<comment type="caution">
    <text evidence="13">The sequence shown here is derived from an EMBL/GenBank/DDBJ whole genome shotgun (WGS) entry which is preliminary data.</text>
</comment>
<keyword evidence="14" id="KW-1185">Reference proteome</keyword>
<dbReference type="Proteomes" id="UP001596104">
    <property type="component" value="Unassembled WGS sequence"/>
</dbReference>
<comment type="catalytic activity">
    <reaction evidence="10 11">
        <text>dTMP + ATP = dTDP + ADP</text>
        <dbReference type="Rhea" id="RHEA:13517"/>
        <dbReference type="ChEBI" id="CHEBI:30616"/>
        <dbReference type="ChEBI" id="CHEBI:58369"/>
        <dbReference type="ChEBI" id="CHEBI:63528"/>
        <dbReference type="ChEBI" id="CHEBI:456216"/>
        <dbReference type="EC" id="2.7.4.9"/>
    </reaction>
</comment>
<evidence type="ECO:0000256" key="7">
    <source>
        <dbReference type="ARBA" id="ARBA00022777"/>
    </source>
</evidence>
<dbReference type="InterPro" id="IPR039430">
    <property type="entry name" value="Thymidylate_kin-like_dom"/>
</dbReference>
<organism evidence="13 14">
    <name type="scientific">Bosea vestrisii</name>
    <dbReference type="NCBI Taxonomy" id="151416"/>
    <lineage>
        <taxon>Bacteria</taxon>
        <taxon>Pseudomonadati</taxon>
        <taxon>Pseudomonadota</taxon>
        <taxon>Alphaproteobacteria</taxon>
        <taxon>Hyphomicrobiales</taxon>
        <taxon>Boseaceae</taxon>
        <taxon>Bosea</taxon>
    </lineage>
</organism>
<evidence type="ECO:0000256" key="10">
    <source>
        <dbReference type="ARBA" id="ARBA00048743"/>
    </source>
</evidence>
<dbReference type="HAMAP" id="MF_00165">
    <property type="entry name" value="Thymidylate_kinase"/>
    <property type="match status" value="1"/>
</dbReference>
<dbReference type="PANTHER" id="PTHR10344:SF4">
    <property type="entry name" value="UMP-CMP KINASE 2, MITOCHONDRIAL"/>
    <property type="match status" value="1"/>
</dbReference>